<dbReference type="EnsemblMetazoa" id="tetur05g04410.1">
    <property type="protein sequence ID" value="tetur05g04410.1"/>
    <property type="gene ID" value="tetur05g04410"/>
</dbReference>
<dbReference type="AlphaFoldDB" id="T1K4Z0"/>
<evidence type="ECO:0000256" key="13">
    <source>
        <dbReference type="ARBA" id="ARBA00079992"/>
    </source>
</evidence>
<comment type="similarity">
    <text evidence="2">Belongs to the mitochondrial carrier (TC 2.A.29) family.</text>
</comment>
<evidence type="ECO:0000256" key="11">
    <source>
        <dbReference type="ARBA" id="ARBA00058619"/>
    </source>
</evidence>
<dbReference type="Pfam" id="PF04003">
    <property type="entry name" value="Utp12"/>
    <property type="match status" value="1"/>
</dbReference>
<feature type="repeat" description="Solcar" evidence="14">
    <location>
        <begin position="90"/>
        <end position="180"/>
    </location>
</feature>
<accession>T1K4Z0</accession>
<evidence type="ECO:0000256" key="10">
    <source>
        <dbReference type="ARBA" id="ARBA00050907"/>
    </source>
</evidence>
<dbReference type="HOGENOM" id="CLU_015166_6_4_1"/>
<dbReference type="PROSITE" id="PS50920">
    <property type="entry name" value="SOLCAR"/>
    <property type="match status" value="3"/>
</dbReference>
<evidence type="ECO:0000256" key="2">
    <source>
        <dbReference type="ARBA" id="ARBA00006375"/>
    </source>
</evidence>
<reference evidence="19" key="1">
    <citation type="submission" date="2011-08" db="EMBL/GenBank/DDBJ databases">
        <authorList>
            <person name="Rombauts S."/>
        </authorList>
    </citation>
    <scope>NUCLEOTIDE SEQUENCE</scope>
    <source>
        <strain evidence="19">London</strain>
    </source>
</reference>
<sequence>MMNPGEFLRQFCILKAEPSSTNSSTPATFSSTDLSSSTSINDSSLSHPSSTSIANPTSSNETNIVVPVSINDKYIFVNKWSGNFLAIVGNLKSESLIAGVTGGVLSTLVLHPLDLLKIRFAVNDGRSSFRPQYRNLREGIKTIFKQEGIRGFYRGTVPNLMGAGVSWGLYFLFYNCIKDYLMMERKELTPWYHLMAAGEAGVLTVILTNPIWVVKTRLCLQYSSQGQLLNSLPSHKVYSGTRDAFYKIIKHEGIKGMYKGVVPGLFGITHGSLQFMVYEELKKNINKRRNVPNETKLGNHEYIMCAALSKLVAASLTFPYQVVRARLQDQHTVFKGVGDVIVRTWRNEGARGFYKGLTPSLLRVVPQTSITLLAYENTIRFLKAQKSETKKMSVKPRRANKSNPINNKIIEPLKDDAFVAGPGQMATPLTRPIANGVRMSNRKKRKHADSQSDYQSLDEMLVDPNVSLEINYGTSLGPINGSNIPSTGNLVNVLVQGLQSQNEGMISTVLDRCDSNLIRETIHSLPNEMVEELLKRLHKLFYQKGDRLIHYYNWLRTLLQEKLSVILLSKSAQQELTSLKQLFATRCDIFDRMCALRGRLSLISSLMEPTSKDGHKSGKSATINYQESSSEDEDNEDDDDDGNASDEDSEDKDLERIVVMDLSDTNNSEEDEDDDDDDEDDDDDDDVDDGDIADEEDEDEDENKISIGKRKNISYEEEMTDGEDNDEDFESTKMDGFYDLWSTRRIFQHDQHDKSLCLDHLTKDLEESFVKKNEIRNPGVSEIDLVQQPSLNKLPVDCFPSQTTSKPTRAIRGAKYNDNKLYDQVWQECISMKPDYLKDIVKAIRELKFDPANNVSNGSVTTDNIGNRFSHRLPGKYSQHGHKKQSNFGDQRSKIRHTNYSLGSMQVSNRKY</sequence>
<evidence type="ECO:0000256" key="8">
    <source>
        <dbReference type="ARBA" id="ARBA00023128"/>
    </source>
</evidence>
<dbReference type="eggNOG" id="KOG0764">
    <property type="taxonomic scope" value="Eukaryota"/>
</dbReference>
<proteinExistence type="inferred from homology"/>
<dbReference type="Pfam" id="PF00153">
    <property type="entry name" value="Mito_carr"/>
    <property type="match status" value="3"/>
</dbReference>
<keyword evidence="7 16" id="KW-1133">Transmembrane helix</keyword>
<dbReference type="Proteomes" id="UP000015104">
    <property type="component" value="Unassembled WGS sequence"/>
</dbReference>
<feature type="compositionally biased region" description="Low complexity" evidence="15">
    <location>
        <begin position="30"/>
        <end position="46"/>
    </location>
</feature>
<evidence type="ECO:0000256" key="7">
    <source>
        <dbReference type="ARBA" id="ARBA00022989"/>
    </source>
</evidence>
<protein>
    <recommendedName>
        <fullName evidence="12">Solute carrier family 25 member 32</fullName>
    </recommendedName>
    <alternativeName>
        <fullName evidence="13">Mitochondrial FAD transporter</fullName>
    </alternativeName>
</protein>
<feature type="compositionally biased region" description="Polar residues" evidence="15">
    <location>
        <begin position="898"/>
        <end position="912"/>
    </location>
</feature>
<keyword evidence="19" id="KW-1185">Reference proteome</keyword>
<evidence type="ECO:0000256" key="5">
    <source>
        <dbReference type="ARBA" id="ARBA00022737"/>
    </source>
</evidence>
<reference evidence="18" key="2">
    <citation type="submission" date="2015-06" db="UniProtKB">
        <authorList>
            <consortium name="EnsemblMetazoa"/>
        </authorList>
    </citation>
    <scope>IDENTIFICATION</scope>
</reference>
<dbReference type="InterPro" id="IPR044712">
    <property type="entry name" value="SLC25A32-like"/>
</dbReference>
<dbReference type="InterPro" id="IPR023395">
    <property type="entry name" value="MCP_dom_sf"/>
</dbReference>
<evidence type="ECO:0000259" key="17">
    <source>
        <dbReference type="Pfam" id="PF04003"/>
    </source>
</evidence>
<evidence type="ECO:0000256" key="14">
    <source>
        <dbReference type="PROSITE-ProRule" id="PRU00282"/>
    </source>
</evidence>
<feature type="domain" description="Small-subunit processome Utp12" evidence="17">
    <location>
        <begin position="503"/>
        <end position="604"/>
    </location>
</feature>
<keyword evidence="9 14" id="KW-0472">Membrane</keyword>
<feature type="transmembrane region" description="Helical" evidence="16">
    <location>
        <begin position="191"/>
        <end position="213"/>
    </location>
</feature>
<organism evidence="18 19">
    <name type="scientific">Tetranychus urticae</name>
    <name type="common">Two-spotted spider mite</name>
    <dbReference type="NCBI Taxonomy" id="32264"/>
    <lineage>
        <taxon>Eukaryota</taxon>
        <taxon>Metazoa</taxon>
        <taxon>Ecdysozoa</taxon>
        <taxon>Arthropoda</taxon>
        <taxon>Chelicerata</taxon>
        <taxon>Arachnida</taxon>
        <taxon>Acari</taxon>
        <taxon>Acariformes</taxon>
        <taxon>Trombidiformes</taxon>
        <taxon>Prostigmata</taxon>
        <taxon>Eleutherengona</taxon>
        <taxon>Raphignathae</taxon>
        <taxon>Tetranychoidea</taxon>
        <taxon>Tetranychidae</taxon>
        <taxon>Tetranychus</taxon>
    </lineage>
</organism>
<feature type="repeat" description="Solcar" evidence="14">
    <location>
        <begin position="301"/>
        <end position="381"/>
    </location>
</feature>
<dbReference type="GO" id="GO:0005743">
    <property type="term" value="C:mitochondrial inner membrane"/>
    <property type="evidence" value="ECO:0007669"/>
    <property type="project" value="UniProtKB-SubCell"/>
</dbReference>
<keyword evidence="4 14" id="KW-0812">Transmembrane</keyword>
<dbReference type="GO" id="GO:0015711">
    <property type="term" value="P:organic anion transport"/>
    <property type="evidence" value="ECO:0007669"/>
    <property type="project" value="UniProtKB-ARBA"/>
</dbReference>
<evidence type="ECO:0000256" key="15">
    <source>
        <dbReference type="SAM" id="MobiDB-lite"/>
    </source>
</evidence>
<evidence type="ECO:0000256" key="6">
    <source>
        <dbReference type="ARBA" id="ARBA00022792"/>
    </source>
</evidence>
<dbReference type="GO" id="GO:0006862">
    <property type="term" value="P:nucleotide transport"/>
    <property type="evidence" value="ECO:0007669"/>
    <property type="project" value="InterPro"/>
</dbReference>
<keyword evidence="6" id="KW-0999">Mitochondrion inner membrane</keyword>
<dbReference type="InterPro" id="IPR007148">
    <property type="entry name" value="SSU_processome_Utp12"/>
</dbReference>
<feature type="compositionally biased region" description="Polar residues" evidence="15">
    <location>
        <begin position="18"/>
        <end position="29"/>
    </location>
</feature>
<comment type="subcellular location">
    <subcellularLocation>
        <location evidence="1">Mitochondrion inner membrane</location>
        <topology evidence="1">Multi-pass membrane protein</topology>
    </subcellularLocation>
</comment>
<name>T1K4Z0_TETUR</name>
<feature type="region of interest" description="Disordered" evidence="15">
    <location>
        <begin position="18"/>
        <end position="58"/>
    </location>
</feature>
<dbReference type="FunFam" id="1.50.40.10:FF:000025">
    <property type="entry name" value="mitochondrial folate transporter/carrier"/>
    <property type="match status" value="1"/>
</dbReference>
<dbReference type="InterPro" id="IPR018108">
    <property type="entry name" value="MCP_transmembrane"/>
</dbReference>
<feature type="compositionally biased region" description="Basic residues" evidence="15">
    <location>
        <begin position="872"/>
        <end position="885"/>
    </location>
</feature>
<evidence type="ECO:0000256" key="9">
    <source>
        <dbReference type="ARBA" id="ARBA00023136"/>
    </source>
</evidence>
<comment type="catalytic activity">
    <reaction evidence="10">
        <text>FAD(in) = FAD(out)</text>
        <dbReference type="Rhea" id="RHEA:76535"/>
        <dbReference type="ChEBI" id="CHEBI:57692"/>
    </reaction>
</comment>
<dbReference type="SUPFAM" id="SSF103506">
    <property type="entry name" value="Mitochondrial carrier"/>
    <property type="match status" value="1"/>
</dbReference>
<evidence type="ECO:0000313" key="18">
    <source>
        <dbReference type="EnsemblMetazoa" id="tetur05g04410.1"/>
    </source>
</evidence>
<feature type="compositionally biased region" description="Polar residues" evidence="15">
    <location>
        <begin position="47"/>
        <end position="58"/>
    </location>
</feature>
<evidence type="ECO:0000256" key="12">
    <source>
        <dbReference type="ARBA" id="ARBA00070508"/>
    </source>
</evidence>
<evidence type="ECO:0000256" key="3">
    <source>
        <dbReference type="ARBA" id="ARBA00022448"/>
    </source>
</evidence>
<keyword evidence="5" id="KW-0677">Repeat</keyword>
<feature type="compositionally biased region" description="Acidic residues" evidence="15">
    <location>
        <begin position="667"/>
        <end position="702"/>
    </location>
</feature>
<dbReference type="Gene3D" id="1.50.40.10">
    <property type="entry name" value="Mitochondrial carrier domain"/>
    <property type="match status" value="1"/>
</dbReference>
<feature type="region of interest" description="Disordered" evidence="15">
    <location>
        <begin position="872"/>
        <end position="912"/>
    </location>
</feature>
<evidence type="ECO:0000256" key="16">
    <source>
        <dbReference type="SAM" id="Phobius"/>
    </source>
</evidence>
<evidence type="ECO:0000313" key="19">
    <source>
        <dbReference type="Proteomes" id="UP000015104"/>
    </source>
</evidence>
<evidence type="ECO:0000256" key="1">
    <source>
        <dbReference type="ARBA" id="ARBA00004448"/>
    </source>
</evidence>
<feature type="compositionally biased region" description="Acidic residues" evidence="15">
    <location>
        <begin position="629"/>
        <end position="652"/>
    </location>
</feature>
<dbReference type="GO" id="GO:0055085">
    <property type="term" value="P:transmembrane transport"/>
    <property type="evidence" value="ECO:0007669"/>
    <property type="project" value="InterPro"/>
</dbReference>
<feature type="compositionally biased region" description="Acidic residues" evidence="15">
    <location>
        <begin position="715"/>
        <end position="729"/>
    </location>
</feature>
<comment type="function">
    <text evidence="11">Facilitates flavin adenine dinucleotide (FAD) translocation across the mitochondrial inner membrane into the mitochondrial matrix where it acts as a redox cofactor to assist flavoenzyme activities in fundamental metabolic processes including fatty acid beta-oxidation, amino acid and choline metabolism as well as mitochondrial electron transportation. In particular, provides FAD to DLD dehydrogenase of the glycine cleavage system, part of mitochondrial one-carbon metabolic pathway involved in neural tube closure in early embryogenesis.</text>
</comment>
<dbReference type="PANTHER" id="PTHR45683">
    <property type="entry name" value="MITOCHONDRIAL NICOTINAMIDE ADENINE DINUCLEOTIDE TRANSPORTER 1-RELATED-RELATED"/>
    <property type="match status" value="1"/>
</dbReference>
<feature type="repeat" description="Solcar" evidence="14">
    <location>
        <begin position="188"/>
        <end position="284"/>
    </location>
</feature>
<dbReference type="STRING" id="32264.T1K4Z0"/>
<keyword evidence="3" id="KW-0813">Transport</keyword>
<evidence type="ECO:0000256" key="4">
    <source>
        <dbReference type="ARBA" id="ARBA00022692"/>
    </source>
</evidence>
<keyword evidence="8" id="KW-0496">Mitochondrion</keyword>
<dbReference type="EMBL" id="CAEY01001581">
    <property type="status" value="NOT_ANNOTATED_CDS"/>
    <property type="molecule type" value="Genomic_DNA"/>
</dbReference>
<feature type="region of interest" description="Disordered" evidence="15">
    <location>
        <begin position="608"/>
        <end position="731"/>
    </location>
</feature>